<feature type="region of interest" description="Disordered" evidence="1">
    <location>
        <begin position="107"/>
        <end position="135"/>
    </location>
</feature>
<sequence>MSEVFRVCPNCGQNVAMAARHCGDCGYNVQDGYPLESRNTLPAVVAKVGLPVAAGLASFALRAGWKLLQKQLPELASNALSRNVSRPPAQSRKGRTSRFIHIRSQWAGGDRNGGWRSGEEEHTIEVDDGYDSSSQ</sequence>
<evidence type="ECO:0000256" key="1">
    <source>
        <dbReference type="SAM" id="MobiDB-lite"/>
    </source>
</evidence>
<gene>
    <name evidence="2" type="ORF">F4148_12225</name>
</gene>
<feature type="compositionally biased region" description="Acidic residues" evidence="1">
    <location>
        <begin position="126"/>
        <end position="135"/>
    </location>
</feature>
<reference evidence="2" key="1">
    <citation type="submission" date="2019-09" db="EMBL/GenBank/DDBJ databases">
        <title>Characterisation of the sponge microbiome using genome-centric metagenomics.</title>
        <authorList>
            <person name="Engelberts J.P."/>
            <person name="Robbins S.J."/>
            <person name="De Goeij J.M."/>
            <person name="Aranda M."/>
            <person name="Bell S.C."/>
            <person name="Webster N.S."/>
        </authorList>
    </citation>
    <scope>NUCLEOTIDE SEQUENCE</scope>
    <source>
        <strain evidence="2">SB0675_bin_29</strain>
    </source>
</reference>
<dbReference type="EMBL" id="VYDA01000440">
    <property type="protein sequence ID" value="MYH62479.1"/>
    <property type="molecule type" value="Genomic_DNA"/>
</dbReference>
<protein>
    <recommendedName>
        <fullName evidence="3">Zinc ribbon domain-containing protein</fullName>
    </recommendedName>
</protein>
<evidence type="ECO:0000313" key="2">
    <source>
        <dbReference type="EMBL" id="MYH62479.1"/>
    </source>
</evidence>
<name>A0A6B1G0P4_9CHLR</name>
<feature type="region of interest" description="Disordered" evidence="1">
    <location>
        <begin position="78"/>
        <end position="97"/>
    </location>
</feature>
<evidence type="ECO:0008006" key="3">
    <source>
        <dbReference type="Google" id="ProtNLM"/>
    </source>
</evidence>
<comment type="caution">
    <text evidence="2">The sequence shown here is derived from an EMBL/GenBank/DDBJ whole genome shotgun (WGS) entry which is preliminary data.</text>
</comment>
<organism evidence="2">
    <name type="scientific">Caldilineaceae bacterium SB0675_bin_29</name>
    <dbReference type="NCBI Taxonomy" id="2605266"/>
    <lineage>
        <taxon>Bacteria</taxon>
        <taxon>Bacillati</taxon>
        <taxon>Chloroflexota</taxon>
        <taxon>Caldilineae</taxon>
        <taxon>Caldilineales</taxon>
        <taxon>Caldilineaceae</taxon>
    </lineage>
</organism>
<proteinExistence type="predicted"/>
<dbReference type="AlphaFoldDB" id="A0A6B1G0P4"/>
<accession>A0A6B1G0P4</accession>